<dbReference type="Pfam" id="PF13424">
    <property type="entry name" value="TPR_12"/>
    <property type="match status" value="1"/>
</dbReference>
<dbReference type="SUPFAM" id="SSF48452">
    <property type="entry name" value="TPR-like"/>
    <property type="match status" value="1"/>
</dbReference>
<dbReference type="CDD" id="cd06170">
    <property type="entry name" value="LuxR_C_like"/>
    <property type="match status" value="1"/>
</dbReference>
<dbReference type="EMBL" id="JACHIR010000001">
    <property type="protein sequence ID" value="MBB5894349.1"/>
    <property type="molecule type" value="Genomic_DNA"/>
</dbReference>
<gene>
    <name evidence="2" type="ORF">BJ998_005545</name>
</gene>
<dbReference type="SMART" id="SM00382">
    <property type="entry name" value="AAA"/>
    <property type="match status" value="1"/>
</dbReference>
<dbReference type="SUPFAM" id="SSF46894">
    <property type="entry name" value="C-terminal effector domain of the bipartite response regulators"/>
    <property type="match status" value="1"/>
</dbReference>
<dbReference type="InterPro" id="IPR036388">
    <property type="entry name" value="WH-like_DNA-bd_sf"/>
</dbReference>
<comment type="caution">
    <text evidence="2">The sequence shown here is derived from an EMBL/GenBank/DDBJ whole genome shotgun (WGS) entry which is preliminary data.</text>
</comment>
<evidence type="ECO:0000259" key="1">
    <source>
        <dbReference type="PROSITE" id="PS50043"/>
    </source>
</evidence>
<protein>
    <submittedName>
        <fullName evidence="2">Putative ATPase/DNA-binding CsgD family transcriptional regulator</fullName>
    </submittedName>
</protein>
<dbReference type="InterPro" id="IPR003593">
    <property type="entry name" value="AAA+_ATPase"/>
</dbReference>
<dbReference type="Gene3D" id="1.25.40.10">
    <property type="entry name" value="Tetratricopeptide repeat domain"/>
    <property type="match status" value="2"/>
</dbReference>
<dbReference type="Gene3D" id="3.40.50.300">
    <property type="entry name" value="P-loop containing nucleotide triphosphate hydrolases"/>
    <property type="match status" value="1"/>
</dbReference>
<name>A0A7W9KM42_9PSEU</name>
<dbReference type="SUPFAM" id="SSF52540">
    <property type="entry name" value="P-loop containing nucleoside triphosphate hydrolases"/>
    <property type="match status" value="1"/>
</dbReference>
<proteinExistence type="predicted"/>
<dbReference type="InterPro" id="IPR011990">
    <property type="entry name" value="TPR-like_helical_dom_sf"/>
</dbReference>
<dbReference type="InterPro" id="IPR049945">
    <property type="entry name" value="AAA_22"/>
</dbReference>
<sequence length="804" mass="87894">MASAERSCAVCGKGLADQQRVRYCSNACRQRAYRRRATSATRAAIPSAVNSDIPGALPALVDSFVGRRPEIERLTHLLGQRRLITLVGPAGVGKTRLALEVAGRLPQRAVLVELDTLDDGDRITQVIAGAFGVRELPGRTISDALLDVLRGTRTLLVLDNCEHLVDASARFVDLALRRCRGLRVLATSREALAISGELVFSVDGLALPSGESDPMRSDAVRLFVDRARERDKDFALDDDTVGQIAAVCAELDGSPLAIELAAHRIPMLSVGAIHARLAGRLELLTTPNRTGSARQRSLRQAIDWSHQLLGPDEQVVFRRLSVLAGTFDLDTAIAVCADDEFRPEQVFELVFRLQAGSLVTAAGSSRLRMLESIRLYARERLDASDDGAATHDRLTRWLTELAQPLVREPVWFPLAAQRRLEGLIDNLMVAVRWTASADDERNAVLTVATVRCWMPRGFLTEGRKLLRAALDRVRIRPVHRCLLLTYAGYLATVQGDSREGVTHLAEALALARSTGDPVPLIAALYTMGAVCQATERLADAKERFTEALELAEGLRDETAVAMMLERLALTAHWQGELDRADELITAALRRFRAGPVCHGMSLALHTAGTIALRRDNLAAAEEFFADSLRNAPASWLEVPFALEGLAMAAGRRGDGERAIRLFCAARYIRGGDRLYAEPAWRRQVESSLGDWGVPDDDEIDRIAEEVGRLTRDQVMAYALHGVWASPSGSSGQDLDADEQEVAALVRAGLTNPEIAARLGVSVRTVAYRLHRVRAKLGLRTRADVVAWGDPGARRIPPEETSVSR</sequence>
<dbReference type="PANTHER" id="PTHR47691">
    <property type="entry name" value="REGULATOR-RELATED"/>
    <property type="match status" value="1"/>
</dbReference>
<dbReference type="SMART" id="SM00028">
    <property type="entry name" value="TPR"/>
    <property type="match status" value="5"/>
</dbReference>
<dbReference type="AlphaFoldDB" id="A0A7W9KM42"/>
<dbReference type="InterPro" id="IPR016032">
    <property type="entry name" value="Sig_transdc_resp-reg_C-effctor"/>
</dbReference>
<dbReference type="PROSITE" id="PS00622">
    <property type="entry name" value="HTH_LUXR_1"/>
    <property type="match status" value="1"/>
</dbReference>
<reference evidence="2 3" key="1">
    <citation type="submission" date="2020-08" db="EMBL/GenBank/DDBJ databases">
        <title>Sequencing the genomes of 1000 actinobacteria strains.</title>
        <authorList>
            <person name="Klenk H.-P."/>
        </authorList>
    </citation>
    <scope>NUCLEOTIDE SEQUENCE [LARGE SCALE GENOMIC DNA]</scope>
    <source>
        <strain evidence="2 3">DSM 43851</strain>
    </source>
</reference>
<dbReference type="PRINTS" id="PR00364">
    <property type="entry name" value="DISEASERSIST"/>
</dbReference>
<organism evidence="2 3">
    <name type="scientific">Kutzneria kofuensis</name>
    <dbReference type="NCBI Taxonomy" id="103725"/>
    <lineage>
        <taxon>Bacteria</taxon>
        <taxon>Bacillati</taxon>
        <taxon>Actinomycetota</taxon>
        <taxon>Actinomycetes</taxon>
        <taxon>Pseudonocardiales</taxon>
        <taxon>Pseudonocardiaceae</taxon>
        <taxon>Kutzneria</taxon>
    </lineage>
</organism>
<dbReference type="RefSeq" id="WP_184866255.1">
    <property type="nucleotide sequence ID" value="NZ_BAAAWY010000029.1"/>
</dbReference>
<dbReference type="GO" id="GO:0016887">
    <property type="term" value="F:ATP hydrolysis activity"/>
    <property type="evidence" value="ECO:0007669"/>
    <property type="project" value="InterPro"/>
</dbReference>
<dbReference type="Gene3D" id="1.10.10.10">
    <property type="entry name" value="Winged helix-like DNA-binding domain superfamily/Winged helix DNA-binding domain"/>
    <property type="match status" value="1"/>
</dbReference>
<keyword evidence="2" id="KW-0238">DNA-binding</keyword>
<feature type="domain" description="HTH luxR-type" evidence="1">
    <location>
        <begin position="727"/>
        <end position="792"/>
    </location>
</feature>
<keyword evidence="3" id="KW-1185">Reference proteome</keyword>
<evidence type="ECO:0000313" key="2">
    <source>
        <dbReference type="EMBL" id="MBB5894349.1"/>
    </source>
</evidence>
<dbReference type="PRINTS" id="PR00038">
    <property type="entry name" value="HTHLUXR"/>
</dbReference>
<dbReference type="SMART" id="SM00421">
    <property type="entry name" value="HTH_LUXR"/>
    <property type="match status" value="1"/>
</dbReference>
<dbReference type="PROSITE" id="PS50043">
    <property type="entry name" value="HTH_LUXR_2"/>
    <property type="match status" value="1"/>
</dbReference>
<dbReference type="GO" id="GO:0006355">
    <property type="term" value="P:regulation of DNA-templated transcription"/>
    <property type="evidence" value="ECO:0007669"/>
    <property type="project" value="InterPro"/>
</dbReference>
<dbReference type="Pfam" id="PF00196">
    <property type="entry name" value="GerE"/>
    <property type="match status" value="1"/>
</dbReference>
<dbReference type="Proteomes" id="UP000585638">
    <property type="component" value="Unassembled WGS sequence"/>
</dbReference>
<dbReference type="GO" id="GO:0003677">
    <property type="term" value="F:DNA binding"/>
    <property type="evidence" value="ECO:0007669"/>
    <property type="project" value="UniProtKB-KW"/>
</dbReference>
<accession>A0A7W9KM42</accession>
<dbReference type="Pfam" id="PF13401">
    <property type="entry name" value="AAA_22"/>
    <property type="match status" value="1"/>
</dbReference>
<evidence type="ECO:0000313" key="3">
    <source>
        <dbReference type="Proteomes" id="UP000585638"/>
    </source>
</evidence>
<dbReference type="InterPro" id="IPR019734">
    <property type="entry name" value="TPR_rpt"/>
</dbReference>
<dbReference type="InterPro" id="IPR027417">
    <property type="entry name" value="P-loop_NTPase"/>
</dbReference>
<dbReference type="PANTHER" id="PTHR47691:SF3">
    <property type="entry name" value="HTH-TYPE TRANSCRIPTIONAL REGULATOR RV0890C-RELATED"/>
    <property type="match status" value="1"/>
</dbReference>
<dbReference type="InterPro" id="IPR000792">
    <property type="entry name" value="Tscrpt_reg_LuxR_C"/>
</dbReference>